<dbReference type="AlphaFoldDB" id="A0A6P8GBL2"/>
<evidence type="ECO:0000256" key="4">
    <source>
        <dbReference type="ARBA" id="ARBA00022786"/>
    </source>
</evidence>
<reference evidence="9 10" key="1">
    <citation type="submission" date="2025-04" db="UniProtKB">
        <authorList>
            <consortium name="RefSeq"/>
        </authorList>
    </citation>
    <scope>IDENTIFICATION</scope>
</reference>
<evidence type="ECO:0000313" key="9">
    <source>
        <dbReference type="RefSeq" id="XP_031436666.1"/>
    </source>
</evidence>
<dbReference type="RefSeq" id="XP_031436666.1">
    <property type="nucleotide sequence ID" value="XM_031580806.2"/>
</dbReference>
<gene>
    <name evidence="9 10 11" type="primary">senp6b</name>
</gene>
<comment type="similarity">
    <text evidence="1">Belongs to the peptidase C48 family.</text>
</comment>
<dbReference type="GO" id="GO:0005634">
    <property type="term" value="C:nucleus"/>
    <property type="evidence" value="ECO:0007669"/>
    <property type="project" value="TreeGrafter"/>
</dbReference>
<feature type="coiled-coil region" evidence="6">
    <location>
        <begin position="682"/>
        <end position="709"/>
    </location>
</feature>
<evidence type="ECO:0000259" key="7">
    <source>
        <dbReference type="PROSITE" id="PS50600"/>
    </source>
</evidence>
<dbReference type="InterPro" id="IPR038765">
    <property type="entry name" value="Papain-like_cys_pep_sf"/>
</dbReference>
<evidence type="ECO:0000313" key="11">
    <source>
        <dbReference type="RefSeq" id="XP_031436668.1"/>
    </source>
</evidence>
<evidence type="ECO:0000256" key="1">
    <source>
        <dbReference type="ARBA" id="ARBA00005234"/>
    </source>
</evidence>
<evidence type="ECO:0000256" key="3">
    <source>
        <dbReference type="ARBA" id="ARBA00022670"/>
    </source>
</evidence>
<dbReference type="GeneID" id="105896545"/>
<dbReference type="Pfam" id="PF02902">
    <property type="entry name" value="Peptidase_C48"/>
    <property type="match status" value="1"/>
</dbReference>
<evidence type="ECO:0000256" key="2">
    <source>
        <dbReference type="ARBA" id="ARBA00022553"/>
    </source>
</evidence>
<keyword evidence="2" id="KW-0597">Phosphoprotein</keyword>
<feature type="domain" description="Ubiquitin-like protease family profile" evidence="7">
    <location>
        <begin position="382"/>
        <end position="659"/>
    </location>
</feature>
<accession>A0A6P8GBL2</accession>
<proteinExistence type="inferred from homology"/>
<dbReference type="GO" id="GO:0090169">
    <property type="term" value="P:regulation of spindle assembly"/>
    <property type="evidence" value="ECO:0007669"/>
    <property type="project" value="TreeGrafter"/>
</dbReference>
<dbReference type="GO" id="GO:0016926">
    <property type="term" value="P:protein desumoylation"/>
    <property type="evidence" value="ECO:0007669"/>
    <property type="project" value="TreeGrafter"/>
</dbReference>
<dbReference type="GO" id="GO:0090234">
    <property type="term" value="P:regulation of kinetochore assembly"/>
    <property type="evidence" value="ECO:0007669"/>
    <property type="project" value="TreeGrafter"/>
</dbReference>
<dbReference type="CTD" id="334398"/>
<dbReference type="InterPro" id="IPR051947">
    <property type="entry name" value="Sentrin-specific_protease"/>
</dbReference>
<dbReference type="GO" id="GO:0005737">
    <property type="term" value="C:cytoplasm"/>
    <property type="evidence" value="ECO:0007669"/>
    <property type="project" value="TreeGrafter"/>
</dbReference>
<evidence type="ECO:0000313" key="10">
    <source>
        <dbReference type="RefSeq" id="XP_031436667.1"/>
    </source>
</evidence>
<protein>
    <submittedName>
        <fullName evidence="9 10">Sentrin-specific protease 6 isoform X1</fullName>
    </submittedName>
</protein>
<dbReference type="InterPro" id="IPR003653">
    <property type="entry name" value="Peptidase_C48_C"/>
</dbReference>
<evidence type="ECO:0000313" key="8">
    <source>
        <dbReference type="Proteomes" id="UP000515152"/>
    </source>
</evidence>
<evidence type="ECO:0000256" key="6">
    <source>
        <dbReference type="SAM" id="Coils"/>
    </source>
</evidence>
<dbReference type="KEGG" id="char:105896545"/>
<dbReference type="PANTHER" id="PTHR46896">
    <property type="entry name" value="SENTRIN-SPECIFIC PROTEASE"/>
    <property type="match status" value="1"/>
</dbReference>
<name>A0A6P8GBL2_CLUHA</name>
<evidence type="ECO:0000256" key="5">
    <source>
        <dbReference type="ARBA" id="ARBA00022801"/>
    </source>
</evidence>
<dbReference type="GO" id="GO:0070139">
    <property type="term" value="F:SUMO-specific endopeptidase activity"/>
    <property type="evidence" value="ECO:0007669"/>
    <property type="project" value="TreeGrafter"/>
</dbReference>
<keyword evidence="8" id="KW-1185">Reference proteome</keyword>
<dbReference type="RefSeq" id="XP_031436667.1">
    <property type="nucleotide sequence ID" value="XM_031580807.1"/>
</dbReference>
<dbReference type="PROSITE" id="PS50600">
    <property type="entry name" value="ULP_PROTEASE"/>
    <property type="match status" value="1"/>
</dbReference>
<keyword evidence="6" id="KW-0175">Coiled coil</keyword>
<dbReference type="RefSeq" id="XP_031436668.1">
    <property type="nucleotide sequence ID" value="XM_031580808.2"/>
</dbReference>
<dbReference type="SUPFAM" id="SSF54001">
    <property type="entry name" value="Cysteine proteinases"/>
    <property type="match status" value="1"/>
</dbReference>
<dbReference type="PANTHER" id="PTHR46896:SF1">
    <property type="entry name" value="SENTRIN-SPECIFIC PROTEASE 6"/>
    <property type="match status" value="1"/>
</dbReference>
<keyword evidence="4" id="KW-0833">Ubl conjugation pathway</keyword>
<dbReference type="OrthoDB" id="442460at2759"/>
<dbReference type="Proteomes" id="UP000515152">
    <property type="component" value="Chromosome 14"/>
</dbReference>
<keyword evidence="3 9" id="KW-0645">Protease</keyword>
<organism evidence="8 11">
    <name type="scientific">Clupea harengus</name>
    <name type="common">Atlantic herring</name>
    <dbReference type="NCBI Taxonomy" id="7950"/>
    <lineage>
        <taxon>Eukaryota</taxon>
        <taxon>Metazoa</taxon>
        <taxon>Chordata</taxon>
        <taxon>Craniata</taxon>
        <taxon>Vertebrata</taxon>
        <taxon>Euteleostomi</taxon>
        <taxon>Actinopterygii</taxon>
        <taxon>Neopterygii</taxon>
        <taxon>Teleostei</taxon>
        <taxon>Clupei</taxon>
        <taxon>Clupeiformes</taxon>
        <taxon>Clupeoidei</taxon>
        <taxon>Clupeidae</taxon>
        <taxon>Clupea</taxon>
    </lineage>
</organism>
<dbReference type="GO" id="GO:0006508">
    <property type="term" value="P:proteolysis"/>
    <property type="evidence" value="ECO:0007669"/>
    <property type="project" value="UniProtKB-KW"/>
</dbReference>
<dbReference type="Gene3D" id="3.40.395.10">
    <property type="entry name" value="Adenoviral Proteinase, Chain A"/>
    <property type="match status" value="1"/>
</dbReference>
<sequence>MSQSIYLRSIHCGRETHSPRVIQGRLFHHTISPLPLQRTFERSDTQQTQEELCVISTSSPLCTAFLPSVGKRSPREVPDFGIFSSIPSFISKPSSPLLPPMALSARFEATLNTLPKISSPYFSASESKITLPRKLRMRDEFGDTVDWKPLVKKRKIQPHLRELTESLVKPEVNKVCLDITSWSQGGLHSVTATKRTVKFTQEQIEIDQCVHVQAAELTGCELCLDQKLPVIFLWTTPACSLRLQIRLKMLREKWAEWYDCGTSASPAEKYIVLMLGNLPSAQQQNVLEKILSGIGRANQLNEFPHKISLDEANNRLKTQVKQAAQSPPVPLQSQEHTLNVLDTDEEDLLDARGNELEVIPIAFTDSVRRLLVYPPPPAKGGITVTNEDLRCLKEGEFLNDVIIDFYLKYLVSEKLKIEDAERTHIFSSFFFKHLTQGRWSRDRTSEKELLKKRRHDRVKTWTRHVDLFEKDFLFVPINKSAHWFLAIVCFPGCFQPDPKSWSPADTQADLSPEPAQSNWLETRFSWRIGQDFSHSANPLSLFYKPPVSTIGPAKGSTWPADLFSSDDEKDMEIESGLLEYKKTVPKPCNSKQPCILIMDSLGHGKATVVNILKEYLEEEWRVRKGTQRSFEMNGSSPLVPQQNNLSDCGVYLLQYVESFFESPLQSFKAPIDLSDWFPQKCVATKRKEIRQLILKIQNQQQMAGKAQDR</sequence>
<keyword evidence="5" id="KW-0378">Hydrolase</keyword>